<sequence>MISKNIFVAPDLNSALQKKVRLCENSQSTTLFNENSNSVESFPTLSKIASKYLNISSLRERFHQINETGNLKASKYQTQISILSAIDSQLLFLKQRRESLFLLIIVKNCYDSQQLQVTTRQLLEILTQSGNYDLLLKFPDKQLLNSSELNSRKELFQYKLESFLQLNGDYLEPFKLPQKPQFFDEKLKKENNQSSKAIHLILQLITMQYNSDTIKAIEQNFLNPLTIPKYYKIRTITNHYLQYPKNQLTSLEKGNSRKNKSQKKHKLTNNYPQKSCISQSPLCYIPITNKEMYQICSSIMYLNTFMIIIQILIQNIGNWLQLIDNPGGQILRLNKEVDQQLLLTNCNESNVYEALIKYFQIQHNQSILQIEKIFPYF</sequence>
<reference evidence="1" key="1">
    <citation type="submission" date="2021-01" db="EMBL/GenBank/DDBJ databases">
        <authorList>
            <consortium name="Genoscope - CEA"/>
            <person name="William W."/>
        </authorList>
    </citation>
    <scope>NUCLEOTIDE SEQUENCE</scope>
</reference>
<name>A0A8S1VWA4_PAROT</name>
<proteinExistence type="predicted"/>
<dbReference type="Proteomes" id="UP000683925">
    <property type="component" value="Unassembled WGS sequence"/>
</dbReference>
<evidence type="ECO:0000313" key="2">
    <source>
        <dbReference type="Proteomes" id="UP000683925"/>
    </source>
</evidence>
<comment type="caution">
    <text evidence="1">The sequence shown here is derived from an EMBL/GenBank/DDBJ whole genome shotgun (WGS) entry which is preliminary data.</text>
</comment>
<dbReference type="AlphaFoldDB" id="A0A8S1VWA4"/>
<organism evidence="1 2">
    <name type="scientific">Paramecium octaurelia</name>
    <dbReference type="NCBI Taxonomy" id="43137"/>
    <lineage>
        <taxon>Eukaryota</taxon>
        <taxon>Sar</taxon>
        <taxon>Alveolata</taxon>
        <taxon>Ciliophora</taxon>
        <taxon>Intramacronucleata</taxon>
        <taxon>Oligohymenophorea</taxon>
        <taxon>Peniculida</taxon>
        <taxon>Parameciidae</taxon>
        <taxon>Paramecium</taxon>
    </lineage>
</organism>
<accession>A0A8S1VWA4</accession>
<dbReference type="EMBL" id="CAJJDP010000073">
    <property type="protein sequence ID" value="CAD8180122.1"/>
    <property type="molecule type" value="Genomic_DNA"/>
</dbReference>
<evidence type="ECO:0000313" key="1">
    <source>
        <dbReference type="EMBL" id="CAD8180122.1"/>
    </source>
</evidence>
<keyword evidence="2" id="KW-1185">Reference proteome</keyword>
<protein>
    <submittedName>
        <fullName evidence="1">Uncharacterized protein</fullName>
    </submittedName>
</protein>
<gene>
    <name evidence="1" type="ORF">POCTA_138.1.T0740156</name>
</gene>